<sequence>MSFVNPMDLTRPNNYRHLGESATEDVGPTTRFMTHHIVKGSGEDDLLCHIRGQMEEEAKEVGRFDVVNLQQTEVDIHKLGVGTKRAVPIKPMGVGKEIQRLRAELLSADKEAHVGPWASFVDKSLDLVKLEGPLICMRKGMTIKIDEHKLEVVDEVDPEAMVIGQRILNMASQGDAGIDIKTKAQEEEQKSWAEKEKN</sequence>
<accession>A0AAQ3P915</accession>
<evidence type="ECO:0000313" key="3">
    <source>
        <dbReference type="Proteomes" id="UP001374535"/>
    </source>
</evidence>
<feature type="region of interest" description="Disordered" evidence="1">
    <location>
        <begin position="1"/>
        <end position="22"/>
    </location>
</feature>
<protein>
    <submittedName>
        <fullName evidence="2">Uncharacterized protein</fullName>
    </submittedName>
</protein>
<name>A0AAQ3P915_VIGMU</name>
<dbReference type="Proteomes" id="UP001374535">
    <property type="component" value="Chromosome 1"/>
</dbReference>
<reference evidence="2 3" key="1">
    <citation type="journal article" date="2023" name="Life. Sci Alliance">
        <title>Evolutionary insights into 3D genome organization and epigenetic landscape of Vigna mungo.</title>
        <authorList>
            <person name="Junaid A."/>
            <person name="Singh B."/>
            <person name="Bhatia S."/>
        </authorList>
    </citation>
    <scope>NUCLEOTIDE SEQUENCE [LARGE SCALE GENOMIC DNA]</scope>
    <source>
        <strain evidence="2">Urdbean</strain>
    </source>
</reference>
<proteinExistence type="predicted"/>
<evidence type="ECO:0000256" key="1">
    <source>
        <dbReference type="SAM" id="MobiDB-lite"/>
    </source>
</evidence>
<dbReference type="EMBL" id="CP144700">
    <property type="protein sequence ID" value="WVZ23564.1"/>
    <property type="molecule type" value="Genomic_DNA"/>
</dbReference>
<dbReference type="AlphaFoldDB" id="A0AAQ3P915"/>
<gene>
    <name evidence="2" type="ORF">V8G54_002108</name>
</gene>
<evidence type="ECO:0000313" key="2">
    <source>
        <dbReference type="EMBL" id="WVZ23564.1"/>
    </source>
</evidence>
<organism evidence="2 3">
    <name type="scientific">Vigna mungo</name>
    <name type="common">Black gram</name>
    <name type="synonym">Phaseolus mungo</name>
    <dbReference type="NCBI Taxonomy" id="3915"/>
    <lineage>
        <taxon>Eukaryota</taxon>
        <taxon>Viridiplantae</taxon>
        <taxon>Streptophyta</taxon>
        <taxon>Embryophyta</taxon>
        <taxon>Tracheophyta</taxon>
        <taxon>Spermatophyta</taxon>
        <taxon>Magnoliopsida</taxon>
        <taxon>eudicotyledons</taxon>
        <taxon>Gunneridae</taxon>
        <taxon>Pentapetalae</taxon>
        <taxon>rosids</taxon>
        <taxon>fabids</taxon>
        <taxon>Fabales</taxon>
        <taxon>Fabaceae</taxon>
        <taxon>Papilionoideae</taxon>
        <taxon>50 kb inversion clade</taxon>
        <taxon>NPAAA clade</taxon>
        <taxon>indigoferoid/millettioid clade</taxon>
        <taxon>Phaseoleae</taxon>
        <taxon>Vigna</taxon>
    </lineage>
</organism>
<keyword evidence="3" id="KW-1185">Reference proteome</keyword>